<dbReference type="InterPro" id="IPR022893">
    <property type="entry name" value="Shikimate_DH_fam"/>
</dbReference>
<comment type="caution">
    <text evidence="1">The sequence shown here is derived from an EMBL/GenBank/DDBJ whole genome shotgun (WGS) entry which is preliminary data.</text>
</comment>
<evidence type="ECO:0000313" key="1">
    <source>
        <dbReference type="EMBL" id="RVX22047.1"/>
    </source>
</evidence>
<evidence type="ECO:0000313" key="2">
    <source>
        <dbReference type="Proteomes" id="UP000288805"/>
    </source>
</evidence>
<dbReference type="Proteomes" id="UP000288805">
    <property type="component" value="Unassembled WGS sequence"/>
</dbReference>
<dbReference type="InterPro" id="IPR001381">
    <property type="entry name" value="DHquinase_I"/>
</dbReference>
<sequence>MKFFPCFIPTAVQMESGGMSKNSTLICVPIMGETIEKMVVDMSKAKTSGADLVEVRLDTLKRFNPRQDLEVLIRKCPLPTLFTYRFGVKEVWVLEVFHLLIELVLGSGIDDSLLKGKFFGKVMEGKYGKEEGGWYFYEVRDGYKIGV</sequence>
<dbReference type="InterPro" id="IPR013785">
    <property type="entry name" value="Aldolase_TIM"/>
</dbReference>
<protein>
    <submittedName>
        <fullName evidence="1">Bifunctional 3-dehydroquinate dehydratase/shikimate dehydrogenase, chloroplastic</fullName>
    </submittedName>
</protein>
<proteinExistence type="predicted"/>
<dbReference type="OrthoDB" id="204377at2759"/>
<organism evidence="1 2">
    <name type="scientific">Vitis vinifera</name>
    <name type="common">Grape</name>
    <dbReference type="NCBI Taxonomy" id="29760"/>
    <lineage>
        <taxon>Eukaryota</taxon>
        <taxon>Viridiplantae</taxon>
        <taxon>Streptophyta</taxon>
        <taxon>Embryophyta</taxon>
        <taxon>Tracheophyta</taxon>
        <taxon>Spermatophyta</taxon>
        <taxon>Magnoliopsida</taxon>
        <taxon>eudicotyledons</taxon>
        <taxon>Gunneridae</taxon>
        <taxon>Pentapetalae</taxon>
        <taxon>rosids</taxon>
        <taxon>Vitales</taxon>
        <taxon>Vitaceae</taxon>
        <taxon>Viteae</taxon>
        <taxon>Vitis</taxon>
    </lineage>
</organism>
<reference evidence="1 2" key="1">
    <citation type="journal article" date="2018" name="PLoS Genet.">
        <title>Population sequencing reveals clonal diversity and ancestral inbreeding in the grapevine cultivar Chardonnay.</title>
        <authorList>
            <person name="Roach M.J."/>
            <person name="Johnson D.L."/>
            <person name="Bohlmann J."/>
            <person name="van Vuuren H.J."/>
            <person name="Jones S.J."/>
            <person name="Pretorius I.S."/>
            <person name="Schmidt S.A."/>
            <person name="Borneman A.R."/>
        </authorList>
    </citation>
    <scope>NUCLEOTIDE SEQUENCE [LARGE SCALE GENOMIC DNA]</scope>
    <source>
        <strain evidence="2">cv. Chardonnay</strain>
        <tissue evidence="1">Leaf</tissue>
    </source>
</reference>
<dbReference type="Gene3D" id="3.20.20.70">
    <property type="entry name" value="Aldolase class I"/>
    <property type="match status" value="1"/>
</dbReference>
<dbReference type="Pfam" id="PF01487">
    <property type="entry name" value="DHquinase_I"/>
    <property type="match status" value="1"/>
</dbReference>
<name>A0A438KLJ4_VITVI</name>
<dbReference type="GO" id="GO:0004764">
    <property type="term" value="F:shikimate 3-dehydrogenase (NADP+) activity"/>
    <property type="evidence" value="ECO:0007669"/>
    <property type="project" value="InterPro"/>
</dbReference>
<gene>
    <name evidence="1" type="primary">EMB3004_0</name>
    <name evidence="1" type="ORF">CK203_001457</name>
</gene>
<dbReference type="PANTHER" id="PTHR21089:SF1">
    <property type="entry name" value="BIFUNCTIONAL 3-DEHYDROQUINATE DEHYDRATASE_SHIKIMATE DEHYDROGENASE, CHLOROPLASTIC"/>
    <property type="match status" value="1"/>
</dbReference>
<dbReference type="PANTHER" id="PTHR21089">
    <property type="entry name" value="SHIKIMATE DEHYDROGENASE"/>
    <property type="match status" value="1"/>
</dbReference>
<dbReference type="GO" id="GO:0003855">
    <property type="term" value="F:3-dehydroquinate dehydratase activity"/>
    <property type="evidence" value="ECO:0007669"/>
    <property type="project" value="InterPro"/>
</dbReference>
<dbReference type="EMBL" id="QGNW01000004">
    <property type="protein sequence ID" value="RVX22047.1"/>
    <property type="molecule type" value="Genomic_DNA"/>
</dbReference>
<dbReference type="SUPFAM" id="SSF51569">
    <property type="entry name" value="Aldolase"/>
    <property type="match status" value="1"/>
</dbReference>
<accession>A0A438KLJ4</accession>
<dbReference type="AlphaFoldDB" id="A0A438KLJ4"/>